<dbReference type="AlphaFoldDB" id="A0A7S2CX84"/>
<sequence>MTVANSMSLDQLKADIASLPSPSAPTCVDAKVDAAPMAAAEVISAVAEVSEIPSPLASVEAAAKAELDKGKGKSKAALQAEIAAAQAQLEALQAQMCGMSDEEGEGTTEGEAQC</sequence>
<organism evidence="1">
    <name type="scientific">Florenciella parvula</name>
    <dbReference type="NCBI Taxonomy" id="236787"/>
    <lineage>
        <taxon>Eukaryota</taxon>
        <taxon>Sar</taxon>
        <taxon>Stramenopiles</taxon>
        <taxon>Ochrophyta</taxon>
        <taxon>Dictyochophyceae</taxon>
        <taxon>Florenciellales</taxon>
        <taxon>Florenciella</taxon>
    </lineage>
</organism>
<protein>
    <submittedName>
        <fullName evidence="1">Uncharacterized protein</fullName>
    </submittedName>
</protein>
<accession>A0A7S2CX84</accession>
<evidence type="ECO:0000313" key="1">
    <source>
        <dbReference type="EMBL" id="CAD9437440.1"/>
    </source>
</evidence>
<reference evidence="1" key="1">
    <citation type="submission" date="2021-01" db="EMBL/GenBank/DDBJ databases">
        <authorList>
            <person name="Corre E."/>
            <person name="Pelletier E."/>
            <person name="Niang G."/>
            <person name="Scheremetjew M."/>
            <person name="Finn R."/>
            <person name="Kale V."/>
            <person name="Holt S."/>
            <person name="Cochrane G."/>
            <person name="Meng A."/>
            <person name="Brown T."/>
            <person name="Cohen L."/>
        </authorList>
    </citation>
    <scope>NUCLEOTIDE SEQUENCE</scope>
    <source>
        <strain evidence="1">RCC1693</strain>
    </source>
</reference>
<dbReference type="EMBL" id="HBGT01026731">
    <property type="protein sequence ID" value="CAD9437440.1"/>
    <property type="molecule type" value="Transcribed_RNA"/>
</dbReference>
<name>A0A7S2CX84_9STRA</name>
<proteinExistence type="predicted"/>
<gene>
    <name evidence="1" type="ORF">FPAR1323_LOCUS13888</name>
</gene>